<dbReference type="InterPro" id="IPR008927">
    <property type="entry name" value="6-PGluconate_DH-like_C_sf"/>
</dbReference>
<dbReference type="AlphaFoldDB" id="A0A5B8VN40"/>
<proteinExistence type="predicted"/>
<dbReference type="Pfam" id="PF10728">
    <property type="entry name" value="DUF2520"/>
    <property type="match status" value="1"/>
</dbReference>
<dbReference type="SUPFAM" id="SSF51735">
    <property type="entry name" value="NAD(P)-binding Rossmann-fold domains"/>
    <property type="match status" value="1"/>
</dbReference>
<evidence type="ECO:0000313" key="2">
    <source>
        <dbReference type="EMBL" id="QEC72987.1"/>
    </source>
</evidence>
<sequence>MQIIIIGSGGVAANLGRLFQDNGLTITQILGRTESSTKKLAELLNCAYTIDIANLRMDGSLYIIAIQDREIPVLLSQLVIPGDAMIVHTAGGVSIDVFKPFRRQFSQYGVLYPLQSLRKETVSIPEIPFYLDANDARSKAFLEKFAEQARLNYRWADDKMRMQLHVAAVFCSNYPNYLYTLAENFCKKEGLDFSSLLPVITETTNRMSREKISPALLQTGPAIRNDLSTIDKHLNILYNDTEAREVYQFLTEKIMESSVFQNKSE</sequence>
<protein>
    <submittedName>
        <fullName evidence="2">DUF2520 domain-containing protein</fullName>
    </submittedName>
</protein>
<dbReference type="KEGG" id="agi:FSB73_16180"/>
<dbReference type="InterPro" id="IPR018931">
    <property type="entry name" value="DUF2520"/>
</dbReference>
<keyword evidence="3" id="KW-1185">Reference proteome</keyword>
<dbReference type="InterPro" id="IPR037108">
    <property type="entry name" value="TM1727-like_C_sf"/>
</dbReference>
<organism evidence="2 3">
    <name type="scientific">Arachidicoccus ginsenosidivorans</name>
    <dbReference type="NCBI Taxonomy" id="496057"/>
    <lineage>
        <taxon>Bacteria</taxon>
        <taxon>Pseudomonadati</taxon>
        <taxon>Bacteroidota</taxon>
        <taxon>Chitinophagia</taxon>
        <taxon>Chitinophagales</taxon>
        <taxon>Chitinophagaceae</taxon>
        <taxon>Arachidicoccus</taxon>
    </lineage>
</organism>
<dbReference type="Gene3D" id="3.40.50.720">
    <property type="entry name" value="NAD(P)-binding Rossmann-like Domain"/>
    <property type="match status" value="1"/>
</dbReference>
<dbReference type="PANTHER" id="PTHR40459:SF1">
    <property type="entry name" value="CONSERVED HYPOTHETICAL ALANINE AND LEUCINE RICH PROTEIN"/>
    <property type="match status" value="1"/>
</dbReference>
<evidence type="ECO:0000259" key="1">
    <source>
        <dbReference type="Pfam" id="PF10728"/>
    </source>
</evidence>
<evidence type="ECO:0000313" key="3">
    <source>
        <dbReference type="Proteomes" id="UP000321291"/>
    </source>
</evidence>
<gene>
    <name evidence="2" type="ORF">FSB73_16180</name>
</gene>
<reference evidence="2 3" key="1">
    <citation type="journal article" date="2017" name="Int. J. Syst. Evol. Microbiol.">
        <title>Arachidicoccus ginsenosidivorans sp. nov., with ginsenoside-converting activity isolated from ginseng cultivating soil.</title>
        <authorList>
            <person name="Siddiqi M.Z."/>
            <person name="Aslam Z."/>
            <person name="Im W.T."/>
        </authorList>
    </citation>
    <scope>NUCLEOTIDE SEQUENCE [LARGE SCALE GENOMIC DNA]</scope>
    <source>
        <strain evidence="2 3">Gsoil 809</strain>
    </source>
</reference>
<dbReference type="Gene3D" id="1.10.1040.20">
    <property type="entry name" value="ProC-like, C-terminal domain"/>
    <property type="match status" value="1"/>
</dbReference>
<feature type="domain" description="DUF2520" evidence="1">
    <location>
        <begin position="127"/>
        <end position="253"/>
    </location>
</feature>
<dbReference type="SUPFAM" id="SSF48179">
    <property type="entry name" value="6-phosphogluconate dehydrogenase C-terminal domain-like"/>
    <property type="match status" value="1"/>
</dbReference>
<dbReference type="EMBL" id="CP042434">
    <property type="protein sequence ID" value="QEC72987.1"/>
    <property type="molecule type" value="Genomic_DNA"/>
</dbReference>
<accession>A0A5B8VN40</accession>
<dbReference type="RefSeq" id="WP_146784486.1">
    <property type="nucleotide sequence ID" value="NZ_CP042434.1"/>
</dbReference>
<dbReference type="InterPro" id="IPR036291">
    <property type="entry name" value="NAD(P)-bd_dom_sf"/>
</dbReference>
<name>A0A5B8VN40_9BACT</name>
<dbReference type="PANTHER" id="PTHR40459">
    <property type="entry name" value="CONSERVED HYPOTHETICAL ALANINE AND LEUCINE RICH PROTEIN"/>
    <property type="match status" value="1"/>
</dbReference>
<dbReference type="Proteomes" id="UP000321291">
    <property type="component" value="Chromosome"/>
</dbReference>
<dbReference type="OrthoDB" id="9810755at2"/>